<accession>A0A948TJH3</accession>
<evidence type="ECO:0000259" key="18">
    <source>
        <dbReference type="SMART" id="SM00474"/>
    </source>
</evidence>
<evidence type="ECO:0000313" key="21">
    <source>
        <dbReference type="EMBL" id="MBU3851788.1"/>
    </source>
</evidence>
<dbReference type="SMART" id="SM00474">
    <property type="entry name" value="35EXOc"/>
    <property type="match status" value="1"/>
</dbReference>
<dbReference type="Gene3D" id="1.10.150.20">
    <property type="entry name" value="5' to 3' exonuclease, C-terminal subdomain"/>
    <property type="match status" value="2"/>
</dbReference>
<dbReference type="SMART" id="SM00475">
    <property type="entry name" value="53EXOc"/>
    <property type="match status" value="1"/>
</dbReference>
<keyword evidence="13 17" id="KW-0238">DNA-binding</keyword>
<evidence type="ECO:0000256" key="15">
    <source>
        <dbReference type="ARBA" id="ARBA00049244"/>
    </source>
</evidence>
<dbReference type="NCBIfam" id="TIGR00593">
    <property type="entry name" value="pola"/>
    <property type="match status" value="1"/>
</dbReference>
<evidence type="ECO:0000256" key="4">
    <source>
        <dbReference type="ARBA" id="ARBA00020311"/>
    </source>
</evidence>
<dbReference type="SUPFAM" id="SSF47807">
    <property type="entry name" value="5' to 3' exonuclease, C-terminal subdomain"/>
    <property type="match status" value="1"/>
</dbReference>
<dbReference type="PANTHER" id="PTHR10133:SF27">
    <property type="entry name" value="DNA POLYMERASE NU"/>
    <property type="match status" value="1"/>
</dbReference>
<evidence type="ECO:0000259" key="19">
    <source>
        <dbReference type="SMART" id="SM00475"/>
    </source>
</evidence>
<dbReference type="InterPro" id="IPR054690">
    <property type="entry name" value="DNA_polI_exonuclease"/>
</dbReference>
<dbReference type="SMART" id="SM00482">
    <property type="entry name" value="POLAc"/>
    <property type="match status" value="1"/>
</dbReference>
<dbReference type="FunFam" id="1.10.150.20:FF:000002">
    <property type="entry name" value="DNA polymerase I"/>
    <property type="match status" value="1"/>
</dbReference>
<dbReference type="CDD" id="cd08637">
    <property type="entry name" value="DNA_pol_A_pol_I_C"/>
    <property type="match status" value="1"/>
</dbReference>
<keyword evidence="5 17" id="KW-0808">Transferase</keyword>
<evidence type="ECO:0000259" key="20">
    <source>
        <dbReference type="SMART" id="SM00482"/>
    </source>
</evidence>
<feature type="domain" description="5'-3' exonuclease" evidence="19">
    <location>
        <begin position="6"/>
        <end position="269"/>
    </location>
</feature>
<keyword evidence="11" id="KW-0269">Exonuclease</keyword>
<dbReference type="NCBIfam" id="NF004397">
    <property type="entry name" value="PRK05755.1"/>
    <property type="match status" value="1"/>
</dbReference>
<evidence type="ECO:0000256" key="9">
    <source>
        <dbReference type="ARBA" id="ARBA00022763"/>
    </source>
</evidence>
<dbReference type="Pfam" id="PF01367">
    <property type="entry name" value="5_3_exonuc"/>
    <property type="match status" value="1"/>
</dbReference>
<dbReference type="SUPFAM" id="SSF56672">
    <property type="entry name" value="DNA/RNA polymerases"/>
    <property type="match status" value="1"/>
</dbReference>
<reference evidence="21" key="1">
    <citation type="journal article" date="2021" name="PeerJ">
        <title>Extensive microbial diversity within the chicken gut microbiome revealed by metagenomics and culture.</title>
        <authorList>
            <person name="Gilroy R."/>
            <person name="Ravi A."/>
            <person name="Getino M."/>
            <person name="Pursley I."/>
            <person name="Horton D.L."/>
            <person name="Alikhan N.F."/>
            <person name="Baker D."/>
            <person name="Gharbi K."/>
            <person name="Hall N."/>
            <person name="Watson M."/>
            <person name="Adriaenssens E.M."/>
            <person name="Foster-Nyarko E."/>
            <person name="Jarju S."/>
            <person name="Secka A."/>
            <person name="Antonio M."/>
            <person name="Oren A."/>
            <person name="Chaudhuri R.R."/>
            <person name="La Ragione R."/>
            <person name="Hildebrand F."/>
            <person name="Pallen M.J."/>
        </authorList>
    </citation>
    <scope>NUCLEOTIDE SEQUENCE</scope>
    <source>
        <strain evidence="21">F6-6636</strain>
    </source>
</reference>
<keyword evidence="14 17" id="KW-0234">DNA repair</keyword>
<dbReference type="CDD" id="cd09898">
    <property type="entry name" value="H3TH_53EXO"/>
    <property type="match status" value="1"/>
</dbReference>
<name>A0A948TJH3_9LACO</name>
<evidence type="ECO:0000256" key="11">
    <source>
        <dbReference type="ARBA" id="ARBA00022839"/>
    </source>
</evidence>
<dbReference type="InterPro" id="IPR008918">
    <property type="entry name" value="HhH2"/>
</dbReference>
<dbReference type="GO" id="GO:0006261">
    <property type="term" value="P:DNA-templated DNA replication"/>
    <property type="evidence" value="ECO:0007669"/>
    <property type="project" value="UniProtKB-UniRule"/>
</dbReference>
<dbReference type="Gene3D" id="1.20.1060.10">
    <property type="entry name" value="Taq DNA Polymerase, Chain T, domain 4"/>
    <property type="match status" value="1"/>
</dbReference>
<feature type="domain" description="DNA-directed DNA polymerase family A palm" evidence="20">
    <location>
        <begin position="643"/>
        <end position="851"/>
    </location>
</feature>
<dbReference type="Pfam" id="PF00476">
    <property type="entry name" value="DNA_pol_A"/>
    <property type="match status" value="1"/>
</dbReference>
<evidence type="ECO:0000256" key="14">
    <source>
        <dbReference type="ARBA" id="ARBA00023204"/>
    </source>
</evidence>
<dbReference type="InterPro" id="IPR019760">
    <property type="entry name" value="DNA-dir_DNA_pol_A_CS"/>
</dbReference>
<gene>
    <name evidence="17 21" type="primary">polA</name>
    <name evidence="21" type="ORF">H9901_03720</name>
</gene>
<dbReference type="CDD" id="cd09859">
    <property type="entry name" value="PIN_53EXO"/>
    <property type="match status" value="1"/>
</dbReference>
<dbReference type="InterPro" id="IPR043502">
    <property type="entry name" value="DNA/RNA_pol_sf"/>
</dbReference>
<dbReference type="EMBL" id="JAHLFS010000048">
    <property type="protein sequence ID" value="MBU3851788.1"/>
    <property type="molecule type" value="Genomic_DNA"/>
</dbReference>
<keyword evidence="8" id="KW-0540">Nuclease</keyword>
<dbReference type="InterPro" id="IPR036279">
    <property type="entry name" value="5-3_exonuclease_C_sf"/>
</dbReference>
<dbReference type="InterPro" id="IPR002562">
    <property type="entry name" value="3'-5'_exonuclease_dom"/>
</dbReference>
<dbReference type="PROSITE" id="PS00447">
    <property type="entry name" value="DNA_POLYMERASE_A"/>
    <property type="match status" value="1"/>
</dbReference>
<dbReference type="GO" id="GO:0008409">
    <property type="term" value="F:5'-3' exonuclease activity"/>
    <property type="evidence" value="ECO:0007669"/>
    <property type="project" value="InterPro"/>
</dbReference>
<dbReference type="InterPro" id="IPR029060">
    <property type="entry name" value="PIN-like_dom_sf"/>
</dbReference>
<evidence type="ECO:0000256" key="7">
    <source>
        <dbReference type="ARBA" id="ARBA00022705"/>
    </source>
</evidence>
<dbReference type="InterPro" id="IPR002421">
    <property type="entry name" value="5-3_exonuclease"/>
</dbReference>
<reference evidence="21" key="2">
    <citation type="submission" date="2021-04" db="EMBL/GenBank/DDBJ databases">
        <authorList>
            <person name="Gilroy R."/>
        </authorList>
    </citation>
    <scope>NUCLEOTIDE SEQUENCE</scope>
    <source>
        <strain evidence="21">F6-6636</strain>
    </source>
</reference>
<evidence type="ECO:0000256" key="16">
    <source>
        <dbReference type="NCBIfam" id="TIGR00593"/>
    </source>
</evidence>
<proteinExistence type="inferred from homology"/>
<comment type="catalytic activity">
    <reaction evidence="15 17">
        <text>DNA(n) + a 2'-deoxyribonucleoside 5'-triphosphate = DNA(n+1) + diphosphate</text>
        <dbReference type="Rhea" id="RHEA:22508"/>
        <dbReference type="Rhea" id="RHEA-COMP:17339"/>
        <dbReference type="Rhea" id="RHEA-COMP:17340"/>
        <dbReference type="ChEBI" id="CHEBI:33019"/>
        <dbReference type="ChEBI" id="CHEBI:61560"/>
        <dbReference type="ChEBI" id="CHEBI:173112"/>
        <dbReference type="EC" id="2.7.7.7"/>
    </reaction>
</comment>
<evidence type="ECO:0000256" key="3">
    <source>
        <dbReference type="ARBA" id="ARBA00012417"/>
    </source>
</evidence>
<evidence type="ECO:0000256" key="10">
    <source>
        <dbReference type="ARBA" id="ARBA00022801"/>
    </source>
</evidence>
<keyword evidence="10" id="KW-0378">Hydrolase</keyword>
<feature type="domain" description="3'-5' exonuclease" evidence="18">
    <location>
        <begin position="304"/>
        <end position="478"/>
    </location>
</feature>
<keyword evidence="6 17" id="KW-0548">Nucleotidyltransferase</keyword>
<dbReference type="SMART" id="SM00279">
    <property type="entry name" value="HhH2"/>
    <property type="match status" value="1"/>
</dbReference>
<dbReference type="FunFam" id="1.20.1060.10:FF:000001">
    <property type="entry name" value="DNA polymerase I"/>
    <property type="match status" value="1"/>
</dbReference>
<dbReference type="PRINTS" id="PR00868">
    <property type="entry name" value="DNAPOLI"/>
</dbReference>
<dbReference type="Gene3D" id="3.40.50.1010">
    <property type="entry name" value="5'-nuclease"/>
    <property type="match status" value="1"/>
</dbReference>
<dbReference type="InterPro" id="IPR018320">
    <property type="entry name" value="DNA_polymerase_1"/>
</dbReference>
<dbReference type="EC" id="2.7.7.7" evidence="3 16"/>
<dbReference type="InterPro" id="IPR002298">
    <property type="entry name" value="DNA_polymerase_A"/>
</dbReference>
<evidence type="ECO:0000256" key="12">
    <source>
        <dbReference type="ARBA" id="ARBA00022932"/>
    </source>
</evidence>
<dbReference type="Proteomes" id="UP000777303">
    <property type="component" value="Unassembled WGS sequence"/>
</dbReference>
<dbReference type="FunFam" id="1.10.150.20:FF:000003">
    <property type="entry name" value="DNA polymerase I"/>
    <property type="match status" value="1"/>
</dbReference>
<dbReference type="Gene3D" id="3.30.70.370">
    <property type="match status" value="1"/>
</dbReference>
<dbReference type="SUPFAM" id="SSF53098">
    <property type="entry name" value="Ribonuclease H-like"/>
    <property type="match status" value="1"/>
</dbReference>
<dbReference type="CDD" id="cd06140">
    <property type="entry name" value="DNA_polA_I_Bacillus_like_exo"/>
    <property type="match status" value="1"/>
</dbReference>
<organism evidence="21 22">
    <name type="scientific">Candidatus Paralactobacillus gallistercoris</name>
    <dbReference type="NCBI Taxonomy" id="2838724"/>
    <lineage>
        <taxon>Bacteria</taxon>
        <taxon>Bacillati</taxon>
        <taxon>Bacillota</taxon>
        <taxon>Bacilli</taxon>
        <taxon>Lactobacillales</taxon>
        <taxon>Lactobacillaceae</taxon>
        <taxon>Lactobacillus</taxon>
    </lineage>
</organism>
<keyword evidence="7 17" id="KW-0235">DNA replication</keyword>
<comment type="similarity">
    <text evidence="1 17">Belongs to the DNA polymerase type-A family.</text>
</comment>
<dbReference type="GO" id="GO:0006302">
    <property type="term" value="P:double-strand break repair"/>
    <property type="evidence" value="ECO:0007669"/>
    <property type="project" value="TreeGrafter"/>
</dbReference>
<dbReference type="GO" id="GO:0003887">
    <property type="term" value="F:DNA-directed DNA polymerase activity"/>
    <property type="evidence" value="ECO:0007669"/>
    <property type="project" value="UniProtKB-UniRule"/>
</dbReference>
<keyword evidence="12 17" id="KW-0239">DNA-directed DNA polymerase</keyword>
<evidence type="ECO:0000256" key="13">
    <source>
        <dbReference type="ARBA" id="ARBA00023125"/>
    </source>
</evidence>
<evidence type="ECO:0000256" key="6">
    <source>
        <dbReference type="ARBA" id="ARBA00022695"/>
    </source>
</evidence>
<dbReference type="Pfam" id="PF22619">
    <property type="entry name" value="DNA_polI_exo1"/>
    <property type="match status" value="1"/>
</dbReference>
<dbReference type="InterPro" id="IPR012337">
    <property type="entry name" value="RNaseH-like_sf"/>
</dbReference>
<keyword evidence="9 17" id="KW-0227">DNA damage</keyword>
<evidence type="ECO:0000256" key="17">
    <source>
        <dbReference type="RuleBase" id="RU004460"/>
    </source>
</evidence>
<dbReference type="Gene3D" id="3.30.420.10">
    <property type="entry name" value="Ribonuclease H-like superfamily/Ribonuclease H"/>
    <property type="match status" value="1"/>
</dbReference>
<evidence type="ECO:0000256" key="8">
    <source>
        <dbReference type="ARBA" id="ARBA00022722"/>
    </source>
</evidence>
<evidence type="ECO:0000313" key="22">
    <source>
        <dbReference type="Proteomes" id="UP000777303"/>
    </source>
</evidence>
<comment type="caution">
    <text evidence="21">The sequence shown here is derived from an EMBL/GenBank/DDBJ whole genome shotgun (WGS) entry which is preliminary data.</text>
</comment>
<dbReference type="FunFam" id="3.40.50.1010:FF:000001">
    <property type="entry name" value="DNA polymerase I"/>
    <property type="match status" value="1"/>
</dbReference>
<dbReference type="AlphaFoldDB" id="A0A948TJH3"/>
<dbReference type="InterPro" id="IPR020045">
    <property type="entry name" value="DNA_polI_H3TH"/>
</dbReference>
<dbReference type="InterPro" id="IPR036397">
    <property type="entry name" value="RNaseH_sf"/>
</dbReference>
<dbReference type="InterPro" id="IPR001098">
    <property type="entry name" value="DNA-dir_DNA_pol_A_palm_dom"/>
</dbReference>
<dbReference type="SUPFAM" id="SSF88723">
    <property type="entry name" value="PIN domain-like"/>
    <property type="match status" value="1"/>
</dbReference>
<dbReference type="PANTHER" id="PTHR10133">
    <property type="entry name" value="DNA POLYMERASE I"/>
    <property type="match status" value="1"/>
</dbReference>
<protein>
    <recommendedName>
        <fullName evidence="4 16">DNA polymerase I</fullName>
        <ecNumber evidence="3 16">2.7.7.7</ecNumber>
    </recommendedName>
</protein>
<dbReference type="GO" id="GO:0003677">
    <property type="term" value="F:DNA binding"/>
    <property type="evidence" value="ECO:0007669"/>
    <property type="project" value="UniProtKB-UniRule"/>
</dbReference>
<evidence type="ECO:0000256" key="2">
    <source>
        <dbReference type="ARBA" id="ARBA00011541"/>
    </source>
</evidence>
<dbReference type="InterPro" id="IPR020046">
    <property type="entry name" value="5-3_exonucl_a-hlix_arch_N"/>
</dbReference>
<sequence length="887" mass="100136">MTTTQSRLLLIDGNSLMFRAFYALHAQLNNFVNQMGLHTNAIYTFKNMLDALLNRFAPTNVLVAFDAGKVTFRTKKYAEYKAGRAKTPPELSEQIPYIHELLKDYGIATYQLVNYEADDIIGTLAHEAANQHIPTVIVTGDRDLTQLASENTTVAVTVKGVNDLALYTPAYIDEKFGITPQQIIDMKGLMGDTSDNYPGVTKVGEKTALRLIKQYGSVEGVYAHLDEMKASKLKEHLVADKKQAFLSKTLATIDVHAPLTVSLADTIYHGIHRDALIDFYQRMEFKSFLDEMDPNEQTITTHEEQTLPYTELTADNLSLIKQLNGPCSVIIEMLGANYHDAQFIGFVIGQQDKWFVSRDVALLQTPIMKAWLSDTQQVKWVFDAKRNYVGMHRLGITLRGTTFDLLLAAYLLNTNDNIDDVATIANSYGDHSVQTDEDIYGRGAKMAIPDDNEVIFQHLIHKANAIYHLHDQIITKLQDHQQLSLFTNIELPLAFVLADMEIAGITLDAPTLKQMGADFAQSMAVIAEAIYREAGEEFNLNSPKQLGTILFEKMKLPYAKKTKTGYSTAEKVLNKLKLKYKIVADILDYRGIAKLQSTYVKGLLKALQPDGKIHTRYLQTLTQTGRLSSVDPNMQNIPARDMGKQIRKAFVPSYPDSYLMSCDYSQIELRVLAHISGDKHMQSAFLHNQDIHAHTAMSIFGLHDPSRVTPDMRRKAKATNFGIVYGISDYGLSQNIGISRKEAHQFIEAYFEQYPQVKAYMDNIVKQAREQGYVETLFHRRRYLPDIHASNYNLRSFAERTAMNTPIQGSAADIIKVAMLNVQKALQTQHLRSKMLLQVHDELIFEVPHDEIEKMVKLIPQLMDSAVKLDVPLKVETGYGKTWFDAK</sequence>
<dbReference type="Pfam" id="PF02739">
    <property type="entry name" value="5_3_exonuc_N"/>
    <property type="match status" value="1"/>
</dbReference>
<evidence type="ECO:0000256" key="5">
    <source>
        <dbReference type="ARBA" id="ARBA00022679"/>
    </source>
</evidence>
<dbReference type="GO" id="GO:0008408">
    <property type="term" value="F:3'-5' exonuclease activity"/>
    <property type="evidence" value="ECO:0007669"/>
    <property type="project" value="InterPro"/>
</dbReference>
<evidence type="ECO:0000256" key="1">
    <source>
        <dbReference type="ARBA" id="ARBA00007705"/>
    </source>
</evidence>
<comment type="subunit">
    <text evidence="2 17">Single-chain monomer with multiple functions.</text>
</comment>